<gene>
    <name evidence="1" type="ORF">PZL22_001936</name>
</gene>
<proteinExistence type="predicted"/>
<protein>
    <submittedName>
        <fullName evidence="1">Uncharacterized protein</fullName>
    </submittedName>
</protein>
<keyword evidence="2" id="KW-1185">Reference proteome</keyword>
<organism evidence="1 2">
    <name type="scientific">Sinorhizobium kummerowiae</name>
    <dbReference type="NCBI Taxonomy" id="158892"/>
    <lineage>
        <taxon>Bacteria</taxon>
        <taxon>Pseudomonadati</taxon>
        <taxon>Pseudomonadota</taxon>
        <taxon>Alphaproteobacteria</taxon>
        <taxon>Hyphomicrobiales</taxon>
        <taxon>Rhizobiaceae</taxon>
        <taxon>Sinorhizobium/Ensifer group</taxon>
        <taxon>Sinorhizobium</taxon>
    </lineage>
</organism>
<sequence>MGDRSDKHRCDVAVGPDFQAHVNDAISRFSYLHPSIEIEVGPEVISLFADSRHDVGDLVRDLQFALYRQKIYAETLPLRKTLIEGVMGR</sequence>
<evidence type="ECO:0000313" key="1">
    <source>
        <dbReference type="EMBL" id="WHS94231.1"/>
    </source>
</evidence>
<reference evidence="1 2" key="1">
    <citation type="submission" date="2023-03" db="EMBL/GenBank/DDBJ databases">
        <authorList>
            <person name="Menendez E."/>
            <person name="Kaur S."/>
            <person name="Flores-Felix J.D."/>
            <person name="diCenzo G.C."/>
            <person name="Peix A."/>
            <person name="Velazquez E."/>
        </authorList>
    </citation>
    <scope>NUCLEOTIDE SEQUENCE [LARGE SCALE GENOMIC DNA]</scope>
    <source>
        <strain evidence="1 2">CCBAU 71714</strain>
    </source>
</reference>
<evidence type="ECO:0000313" key="2">
    <source>
        <dbReference type="Proteomes" id="UP001233264"/>
    </source>
</evidence>
<accession>A0ABY8T8J5</accession>
<name>A0ABY8T8J5_9HYPH</name>
<dbReference type="EMBL" id="CP120365">
    <property type="protein sequence ID" value="WHS94231.1"/>
    <property type="molecule type" value="Genomic_DNA"/>
</dbReference>
<dbReference type="RefSeq" id="WP_284718613.1">
    <property type="nucleotide sequence ID" value="NZ_CP120365.1"/>
</dbReference>
<dbReference type="Proteomes" id="UP001233264">
    <property type="component" value="Chromosome"/>
</dbReference>